<dbReference type="Pfam" id="PF13668">
    <property type="entry name" value="Ferritin_2"/>
    <property type="match status" value="1"/>
</dbReference>
<evidence type="ECO:0000313" key="2">
    <source>
        <dbReference type="EMBL" id="MDA0142164.1"/>
    </source>
</evidence>
<accession>A0ABT4RUA4</accession>
<keyword evidence="3" id="KW-1185">Reference proteome</keyword>
<organism evidence="2 3">
    <name type="scientific">Solirubrobacter deserti</name>
    <dbReference type="NCBI Taxonomy" id="2282478"/>
    <lineage>
        <taxon>Bacteria</taxon>
        <taxon>Bacillati</taxon>
        <taxon>Actinomycetota</taxon>
        <taxon>Thermoleophilia</taxon>
        <taxon>Solirubrobacterales</taxon>
        <taxon>Solirubrobacteraceae</taxon>
        <taxon>Solirubrobacter</taxon>
    </lineage>
</organism>
<feature type="signal peptide" evidence="1">
    <location>
        <begin position="1"/>
        <end position="22"/>
    </location>
</feature>
<dbReference type="InterPro" id="IPR012347">
    <property type="entry name" value="Ferritin-like"/>
</dbReference>
<feature type="chain" id="PRO_5046114753" evidence="1">
    <location>
        <begin position="23"/>
        <end position="173"/>
    </location>
</feature>
<dbReference type="InterPro" id="IPR009078">
    <property type="entry name" value="Ferritin-like_SF"/>
</dbReference>
<dbReference type="Gene3D" id="1.20.1260.10">
    <property type="match status" value="1"/>
</dbReference>
<dbReference type="RefSeq" id="WP_238931097.1">
    <property type="nucleotide sequence ID" value="NZ_JAPCID010000077.1"/>
</dbReference>
<evidence type="ECO:0000313" key="3">
    <source>
        <dbReference type="Proteomes" id="UP001147700"/>
    </source>
</evidence>
<name>A0ABT4RUA4_9ACTN</name>
<keyword evidence="1" id="KW-0732">Signal</keyword>
<sequence length="173" mass="18623">MTRGAFLLALASPLALPAGASAVERDRSVLNYALLLEKLQTTLYEEALKLSIGFDLGGLLRTFADHEEAHVERLTALGGVPATLRFSYELETREEFLRLAPTVEDTVVGAYVGAIPAAETPEVRALLASIVHVEAQQASTLRALAGEPAAPLAFEEVMSRPVLLDRVRPFIAT</sequence>
<comment type="caution">
    <text evidence="2">The sequence shown here is derived from an EMBL/GenBank/DDBJ whole genome shotgun (WGS) entry which is preliminary data.</text>
</comment>
<proteinExistence type="predicted"/>
<protein>
    <submittedName>
        <fullName evidence="2">Ferritin-like domain-containing protein</fullName>
    </submittedName>
</protein>
<dbReference type="SUPFAM" id="SSF47240">
    <property type="entry name" value="Ferritin-like"/>
    <property type="match status" value="1"/>
</dbReference>
<dbReference type="EMBL" id="JAPCID010000077">
    <property type="protein sequence ID" value="MDA0142164.1"/>
    <property type="molecule type" value="Genomic_DNA"/>
</dbReference>
<gene>
    <name evidence="2" type="ORF">OJ962_32065</name>
</gene>
<reference evidence="2" key="1">
    <citation type="submission" date="2022-10" db="EMBL/GenBank/DDBJ databases">
        <title>The WGS of Solirubrobacter sp. CPCC 204708.</title>
        <authorList>
            <person name="Jiang Z."/>
        </authorList>
    </citation>
    <scope>NUCLEOTIDE SEQUENCE</scope>
    <source>
        <strain evidence="2">CPCC 204708</strain>
    </source>
</reference>
<evidence type="ECO:0000256" key="1">
    <source>
        <dbReference type="SAM" id="SignalP"/>
    </source>
</evidence>
<dbReference type="Proteomes" id="UP001147700">
    <property type="component" value="Unassembled WGS sequence"/>
</dbReference>